<accession>A0ABT1JPT5</accession>
<proteinExistence type="predicted"/>
<keyword evidence="3" id="KW-1185">Reference proteome</keyword>
<comment type="caution">
    <text evidence="2">The sequence shown here is derived from an EMBL/GenBank/DDBJ whole genome shotgun (WGS) entry which is preliminary data.</text>
</comment>
<keyword evidence="1" id="KW-0812">Transmembrane</keyword>
<evidence type="ECO:0000256" key="1">
    <source>
        <dbReference type="SAM" id="Phobius"/>
    </source>
</evidence>
<feature type="transmembrane region" description="Helical" evidence="1">
    <location>
        <begin position="28"/>
        <end position="45"/>
    </location>
</feature>
<evidence type="ECO:0008006" key="4">
    <source>
        <dbReference type="Google" id="ProtNLM"/>
    </source>
</evidence>
<gene>
    <name evidence="2" type="ORF">G443_004797</name>
</gene>
<name>A0ABT1JPT5_ACTCY</name>
<reference evidence="2 3" key="1">
    <citation type="submission" date="2022-06" db="EMBL/GenBank/DDBJ databases">
        <title>Genomic Encyclopedia of Type Strains, Phase I: the one thousand microbial genomes (KMG-I) project.</title>
        <authorList>
            <person name="Kyrpides N."/>
        </authorList>
    </citation>
    <scope>NUCLEOTIDE SEQUENCE [LARGE SCALE GENOMIC DNA]</scope>
    <source>
        <strain evidence="2 3">DSM 43889</strain>
    </source>
</reference>
<dbReference type="EMBL" id="AUBJ02000001">
    <property type="protein sequence ID" value="MCP2334527.1"/>
    <property type="molecule type" value="Genomic_DNA"/>
</dbReference>
<evidence type="ECO:0000313" key="2">
    <source>
        <dbReference type="EMBL" id="MCP2334527.1"/>
    </source>
</evidence>
<keyword evidence="1" id="KW-0472">Membrane</keyword>
<dbReference type="Proteomes" id="UP000791080">
    <property type="component" value="Unassembled WGS sequence"/>
</dbReference>
<protein>
    <recommendedName>
        <fullName evidence="4">Amidotransferase</fullName>
    </recommendedName>
</protein>
<organism evidence="2 3">
    <name type="scientific">Actinoalloteichus caeruleus DSM 43889</name>
    <dbReference type="NCBI Taxonomy" id="1120930"/>
    <lineage>
        <taxon>Bacteria</taxon>
        <taxon>Bacillati</taxon>
        <taxon>Actinomycetota</taxon>
        <taxon>Actinomycetes</taxon>
        <taxon>Pseudonocardiales</taxon>
        <taxon>Pseudonocardiaceae</taxon>
        <taxon>Actinoalloteichus</taxon>
        <taxon>Actinoalloteichus cyanogriseus</taxon>
    </lineage>
</organism>
<evidence type="ECO:0000313" key="3">
    <source>
        <dbReference type="Proteomes" id="UP000791080"/>
    </source>
</evidence>
<sequence length="46" mass="4551">MSIVLLGVAGFLLGGAWSLRRTSRAGVVVLLVGAVLAAAGAVLWTG</sequence>
<keyword evidence="1" id="KW-1133">Transmembrane helix</keyword>